<accession>A0AAD8PE44</accession>
<evidence type="ECO:0000256" key="1">
    <source>
        <dbReference type="SAM" id="MobiDB-lite"/>
    </source>
</evidence>
<evidence type="ECO:0008006" key="4">
    <source>
        <dbReference type="Google" id="ProtNLM"/>
    </source>
</evidence>
<dbReference type="EMBL" id="JAVEPI010000002">
    <property type="protein sequence ID" value="KAK1443267.1"/>
    <property type="molecule type" value="Genomic_DNA"/>
</dbReference>
<dbReference type="PANTHER" id="PTHR34066:SF1">
    <property type="entry name" value="DUF1764 FAMILY PROTEIN"/>
    <property type="match status" value="1"/>
</dbReference>
<dbReference type="AlphaFoldDB" id="A0AAD8PE44"/>
<feature type="compositionally biased region" description="Basic and acidic residues" evidence="1">
    <location>
        <begin position="1"/>
        <end position="10"/>
    </location>
</feature>
<dbReference type="Proteomes" id="UP001230268">
    <property type="component" value="Unassembled WGS sequence"/>
</dbReference>
<proteinExistence type="predicted"/>
<evidence type="ECO:0000313" key="2">
    <source>
        <dbReference type="EMBL" id="KAK1443267.1"/>
    </source>
</evidence>
<dbReference type="PANTHER" id="PTHR34066">
    <property type="entry name" value="GROWTH FACTOR 2"/>
    <property type="match status" value="1"/>
</dbReference>
<feature type="region of interest" description="Disordered" evidence="1">
    <location>
        <begin position="1"/>
        <end position="98"/>
    </location>
</feature>
<gene>
    <name evidence="2" type="ORF">BgAZ_201430</name>
</gene>
<dbReference type="Pfam" id="PF08576">
    <property type="entry name" value="DUF1764"/>
    <property type="match status" value="1"/>
</dbReference>
<organism evidence="2 3">
    <name type="scientific">Babesia gibsoni</name>
    <dbReference type="NCBI Taxonomy" id="33632"/>
    <lineage>
        <taxon>Eukaryota</taxon>
        <taxon>Sar</taxon>
        <taxon>Alveolata</taxon>
        <taxon>Apicomplexa</taxon>
        <taxon>Aconoidasida</taxon>
        <taxon>Piroplasmida</taxon>
        <taxon>Babesiidae</taxon>
        <taxon>Babesia</taxon>
    </lineage>
</organism>
<keyword evidence="3" id="KW-1185">Reference proteome</keyword>
<comment type="caution">
    <text evidence="2">The sequence shown here is derived from an EMBL/GenBank/DDBJ whole genome shotgun (WGS) entry which is preliminary data.</text>
</comment>
<sequence>MAKKEVIKAKKEQKKSKRDASTSLSEYKSGKSKLDEIFKSLKGKTTPSNSSDKEGHKDKEEHKATSKGAESVRKKHKSHKEEYTSISASGETRRRTEDNLPIYTVEELNIGKGGNTDECPFDCNCCF</sequence>
<protein>
    <recommendedName>
        <fullName evidence="4">DUF1764 domain-containing protein</fullName>
    </recommendedName>
</protein>
<reference evidence="2" key="1">
    <citation type="submission" date="2023-08" db="EMBL/GenBank/DDBJ databases">
        <title>Draft sequence of the Babesia gibsoni genome.</title>
        <authorList>
            <person name="Yamagishi J.Y."/>
            <person name="Xuan X.X."/>
        </authorList>
    </citation>
    <scope>NUCLEOTIDE SEQUENCE</scope>
    <source>
        <strain evidence="2">Azabu</strain>
    </source>
</reference>
<evidence type="ECO:0000313" key="3">
    <source>
        <dbReference type="Proteomes" id="UP001230268"/>
    </source>
</evidence>
<feature type="compositionally biased region" description="Basic and acidic residues" evidence="1">
    <location>
        <begin position="51"/>
        <end position="64"/>
    </location>
</feature>
<name>A0AAD8PE44_BABGI</name>
<feature type="compositionally biased region" description="Basic and acidic residues" evidence="1">
    <location>
        <begin position="28"/>
        <end position="39"/>
    </location>
</feature>
<dbReference type="InterPro" id="IPR013885">
    <property type="entry name" value="DUF1764_euk"/>
</dbReference>